<protein>
    <submittedName>
        <fullName evidence="7">Chemotaxis protein CheY</fullName>
    </submittedName>
</protein>
<keyword evidence="2" id="KW-0805">Transcription regulation</keyword>
<keyword evidence="3" id="KW-0804">Transcription</keyword>
<feature type="domain" description="Response regulatory" evidence="6">
    <location>
        <begin position="15"/>
        <end position="134"/>
    </location>
</feature>
<dbReference type="Gene3D" id="3.40.50.2300">
    <property type="match status" value="1"/>
</dbReference>
<feature type="modified residue" description="4-aspartylphosphate" evidence="4">
    <location>
        <position position="65"/>
    </location>
</feature>
<accession>A0A2C9D526</accession>
<dbReference type="InterPro" id="IPR050595">
    <property type="entry name" value="Bact_response_regulator"/>
</dbReference>
<evidence type="ECO:0000256" key="3">
    <source>
        <dbReference type="ARBA" id="ARBA00023163"/>
    </source>
</evidence>
<dbReference type="SMART" id="SM00448">
    <property type="entry name" value="REC"/>
    <property type="match status" value="1"/>
</dbReference>
<evidence type="ECO:0000256" key="2">
    <source>
        <dbReference type="ARBA" id="ARBA00023015"/>
    </source>
</evidence>
<evidence type="ECO:0000256" key="1">
    <source>
        <dbReference type="ARBA" id="ARBA00022553"/>
    </source>
</evidence>
<reference evidence="8" key="1">
    <citation type="submission" date="2017-09" db="EMBL/GenBank/DDBJ databases">
        <title>Genome sequence of Nannocystis excedens DSM 71.</title>
        <authorList>
            <person name="Blom J."/>
        </authorList>
    </citation>
    <scope>NUCLEOTIDE SEQUENCE [LARGE SCALE GENOMIC DNA]</scope>
    <source>
        <strain evidence="8">type strain: E19</strain>
    </source>
</reference>
<dbReference type="AlphaFoldDB" id="A0A2C9D526"/>
<dbReference type="KEGG" id="hdi:HDIA_1873"/>
<dbReference type="PROSITE" id="PS50110">
    <property type="entry name" value="RESPONSE_REGULATORY"/>
    <property type="match status" value="1"/>
</dbReference>
<proteinExistence type="predicted"/>
<gene>
    <name evidence="7" type="primary">cheY_3</name>
    <name evidence="7" type="ORF">HDIA_1873</name>
</gene>
<sequence>MTLNSSYGLPAEILDVIVVDDSKPMQLMIRSMLHNIHPRRVRCFDTAEEALDAMLVEPPNLIITDWQLSGMSGYQLLRTIRLKQMAPLSFVPLLVVSSNATRRSVERAFRAGASHFLVKPLSAACLSKWINRVLKDKREFVLSDTGHYVIEGVAEALAVHRGRQDTLERARLFHDRSVRRVVEAQSHVDRILAKVINPDILEDDTDFDGPRMGPMVEAEPAPAMVEPRGPERATLKPLGRGERSRSKRMKTFSSLGGRR</sequence>
<feature type="region of interest" description="Disordered" evidence="5">
    <location>
        <begin position="216"/>
        <end position="259"/>
    </location>
</feature>
<dbReference type="EMBL" id="LT960614">
    <property type="protein sequence ID" value="SON55414.1"/>
    <property type="molecule type" value="Genomic_DNA"/>
</dbReference>
<dbReference type="InterPro" id="IPR011006">
    <property type="entry name" value="CheY-like_superfamily"/>
</dbReference>
<evidence type="ECO:0000256" key="4">
    <source>
        <dbReference type="PROSITE-ProRule" id="PRU00169"/>
    </source>
</evidence>
<organism evidence="7 8">
    <name type="scientific">Hartmannibacter diazotrophicus</name>
    <dbReference type="NCBI Taxonomy" id="1482074"/>
    <lineage>
        <taxon>Bacteria</taxon>
        <taxon>Pseudomonadati</taxon>
        <taxon>Pseudomonadota</taxon>
        <taxon>Alphaproteobacteria</taxon>
        <taxon>Hyphomicrobiales</taxon>
        <taxon>Pleomorphomonadaceae</taxon>
        <taxon>Hartmannibacter</taxon>
    </lineage>
</organism>
<dbReference type="InterPro" id="IPR001789">
    <property type="entry name" value="Sig_transdc_resp-reg_receiver"/>
</dbReference>
<dbReference type="GO" id="GO:0000160">
    <property type="term" value="P:phosphorelay signal transduction system"/>
    <property type="evidence" value="ECO:0007669"/>
    <property type="project" value="InterPro"/>
</dbReference>
<dbReference type="PANTHER" id="PTHR44591:SF3">
    <property type="entry name" value="RESPONSE REGULATORY DOMAIN-CONTAINING PROTEIN"/>
    <property type="match status" value="1"/>
</dbReference>
<dbReference type="Proteomes" id="UP000223606">
    <property type="component" value="Chromosome 1"/>
</dbReference>
<dbReference type="SUPFAM" id="SSF52172">
    <property type="entry name" value="CheY-like"/>
    <property type="match status" value="1"/>
</dbReference>
<dbReference type="PANTHER" id="PTHR44591">
    <property type="entry name" value="STRESS RESPONSE REGULATOR PROTEIN 1"/>
    <property type="match status" value="1"/>
</dbReference>
<feature type="compositionally biased region" description="Basic and acidic residues" evidence="5">
    <location>
        <begin position="228"/>
        <end position="244"/>
    </location>
</feature>
<evidence type="ECO:0000313" key="7">
    <source>
        <dbReference type="EMBL" id="SON55414.1"/>
    </source>
</evidence>
<name>A0A2C9D526_9HYPH</name>
<evidence type="ECO:0000259" key="6">
    <source>
        <dbReference type="PROSITE" id="PS50110"/>
    </source>
</evidence>
<evidence type="ECO:0000313" key="8">
    <source>
        <dbReference type="Proteomes" id="UP000223606"/>
    </source>
</evidence>
<evidence type="ECO:0000256" key="5">
    <source>
        <dbReference type="SAM" id="MobiDB-lite"/>
    </source>
</evidence>
<keyword evidence="1 4" id="KW-0597">Phosphoprotein</keyword>
<dbReference type="Pfam" id="PF00072">
    <property type="entry name" value="Response_reg"/>
    <property type="match status" value="1"/>
</dbReference>
<keyword evidence="8" id="KW-1185">Reference proteome</keyword>